<dbReference type="PROSITE" id="PS50043">
    <property type="entry name" value="HTH_LUXR_2"/>
    <property type="match status" value="1"/>
</dbReference>
<dbReference type="Pfam" id="PF00196">
    <property type="entry name" value="GerE"/>
    <property type="match status" value="1"/>
</dbReference>
<dbReference type="PRINTS" id="PR00038">
    <property type="entry name" value="HTHLUXR"/>
</dbReference>
<keyword evidence="1" id="KW-0805">Transcription regulation</keyword>
<name>A0A0F9DCB3_9ZZZZ</name>
<dbReference type="GO" id="GO:0003677">
    <property type="term" value="F:DNA binding"/>
    <property type="evidence" value="ECO:0007669"/>
    <property type="project" value="UniProtKB-KW"/>
</dbReference>
<evidence type="ECO:0000256" key="2">
    <source>
        <dbReference type="ARBA" id="ARBA00023125"/>
    </source>
</evidence>
<dbReference type="AlphaFoldDB" id="A0A0F9DCB3"/>
<dbReference type="PANTHER" id="PTHR44688:SF16">
    <property type="entry name" value="DNA-BINDING TRANSCRIPTIONAL ACTIVATOR DEVR_DOSR"/>
    <property type="match status" value="1"/>
</dbReference>
<sequence>MPESVFPELSERQAEVAELAAMGNTNAQIADELGLEPNTVGTHIKRALKKLGLNRKGELTRMMMERTKGS</sequence>
<dbReference type="GO" id="GO:0006355">
    <property type="term" value="P:regulation of DNA-templated transcription"/>
    <property type="evidence" value="ECO:0007669"/>
    <property type="project" value="InterPro"/>
</dbReference>
<dbReference type="InterPro" id="IPR016032">
    <property type="entry name" value="Sig_transdc_resp-reg_C-effctor"/>
</dbReference>
<dbReference type="SMART" id="SM00421">
    <property type="entry name" value="HTH_LUXR"/>
    <property type="match status" value="1"/>
</dbReference>
<dbReference type="PROSITE" id="PS00622">
    <property type="entry name" value="HTH_LUXR_1"/>
    <property type="match status" value="1"/>
</dbReference>
<feature type="domain" description="HTH luxR-type" evidence="4">
    <location>
        <begin position="2"/>
        <end position="67"/>
    </location>
</feature>
<evidence type="ECO:0000313" key="5">
    <source>
        <dbReference type="EMBL" id="KKL59358.1"/>
    </source>
</evidence>
<dbReference type="Gene3D" id="1.10.10.10">
    <property type="entry name" value="Winged helix-like DNA-binding domain superfamily/Winged helix DNA-binding domain"/>
    <property type="match status" value="1"/>
</dbReference>
<proteinExistence type="predicted"/>
<keyword evidence="3" id="KW-0804">Transcription</keyword>
<evidence type="ECO:0000259" key="4">
    <source>
        <dbReference type="PROSITE" id="PS50043"/>
    </source>
</evidence>
<dbReference type="InterPro" id="IPR036388">
    <property type="entry name" value="WH-like_DNA-bd_sf"/>
</dbReference>
<accession>A0A0F9DCB3</accession>
<organism evidence="5">
    <name type="scientific">marine sediment metagenome</name>
    <dbReference type="NCBI Taxonomy" id="412755"/>
    <lineage>
        <taxon>unclassified sequences</taxon>
        <taxon>metagenomes</taxon>
        <taxon>ecological metagenomes</taxon>
    </lineage>
</organism>
<dbReference type="InterPro" id="IPR000792">
    <property type="entry name" value="Tscrpt_reg_LuxR_C"/>
</dbReference>
<evidence type="ECO:0000256" key="1">
    <source>
        <dbReference type="ARBA" id="ARBA00023015"/>
    </source>
</evidence>
<comment type="caution">
    <text evidence="5">The sequence shown here is derived from an EMBL/GenBank/DDBJ whole genome shotgun (WGS) entry which is preliminary data.</text>
</comment>
<dbReference type="EMBL" id="LAZR01029511">
    <property type="protein sequence ID" value="KKL59358.1"/>
    <property type="molecule type" value="Genomic_DNA"/>
</dbReference>
<keyword evidence="2" id="KW-0238">DNA-binding</keyword>
<evidence type="ECO:0000256" key="3">
    <source>
        <dbReference type="ARBA" id="ARBA00023163"/>
    </source>
</evidence>
<reference evidence="5" key="1">
    <citation type="journal article" date="2015" name="Nature">
        <title>Complex archaea that bridge the gap between prokaryotes and eukaryotes.</title>
        <authorList>
            <person name="Spang A."/>
            <person name="Saw J.H."/>
            <person name="Jorgensen S.L."/>
            <person name="Zaremba-Niedzwiedzka K."/>
            <person name="Martijn J."/>
            <person name="Lind A.E."/>
            <person name="van Eijk R."/>
            <person name="Schleper C."/>
            <person name="Guy L."/>
            <person name="Ettema T.J."/>
        </authorList>
    </citation>
    <scope>NUCLEOTIDE SEQUENCE</scope>
</reference>
<dbReference type="PANTHER" id="PTHR44688">
    <property type="entry name" value="DNA-BINDING TRANSCRIPTIONAL ACTIVATOR DEVR_DOSR"/>
    <property type="match status" value="1"/>
</dbReference>
<dbReference type="SUPFAM" id="SSF46894">
    <property type="entry name" value="C-terminal effector domain of the bipartite response regulators"/>
    <property type="match status" value="1"/>
</dbReference>
<protein>
    <recommendedName>
        <fullName evidence="4">HTH luxR-type domain-containing protein</fullName>
    </recommendedName>
</protein>
<gene>
    <name evidence="5" type="ORF">LCGC14_2216110</name>
</gene>
<dbReference type="CDD" id="cd06170">
    <property type="entry name" value="LuxR_C_like"/>
    <property type="match status" value="1"/>
</dbReference>